<feature type="compositionally biased region" description="Basic and acidic residues" evidence="6">
    <location>
        <begin position="237"/>
        <end position="246"/>
    </location>
</feature>
<evidence type="ECO:0000256" key="6">
    <source>
        <dbReference type="SAM" id="MobiDB-lite"/>
    </source>
</evidence>
<dbReference type="OrthoDB" id="272266at2759"/>
<dbReference type="GO" id="GO:0000794">
    <property type="term" value="C:condensed nuclear chromosome"/>
    <property type="evidence" value="ECO:0007669"/>
    <property type="project" value="TreeGrafter"/>
</dbReference>
<comment type="subcellular location">
    <subcellularLocation>
        <location evidence="1">Nucleus</location>
    </subcellularLocation>
</comment>
<dbReference type="AlphaFoldDB" id="A0A1Z5KPJ4"/>
<dbReference type="EMBL" id="BDSP01000267">
    <property type="protein sequence ID" value="GAX28189.1"/>
    <property type="molecule type" value="Genomic_DNA"/>
</dbReference>
<evidence type="ECO:0000256" key="2">
    <source>
        <dbReference type="ARBA" id="ARBA00023172"/>
    </source>
</evidence>
<dbReference type="GO" id="GO:0120231">
    <property type="term" value="C:DNA recombinase auxiliary factor complex"/>
    <property type="evidence" value="ECO:0007669"/>
    <property type="project" value="TreeGrafter"/>
</dbReference>
<evidence type="ECO:0008006" key="9">
    <source>
        <dbReference type="Google" id="ProtNLM"/>
    </source>
</evidence>
<dbReference type="InParanoid" id="A0A1Z5KPJ4"/>
<accession>A0A1Z5KPJ4</accession>
<evidence type="ECO:0000256" key="5">
    <source>
        <dbReference type="SAM" id="Coils"/>
    </source>
</evidence>
<keyword evidence="2" id="KW-0233">DNA recombination</keyword>
<evidence type="ECO:0000256" key="3">
    <source>
        <dbReference type="ARBA" id="ARBA00023242"/>
    </source>
</evidence>
<dbReference type="GO" id="GO:0007129">
    <property type="term" value="P:homologous chromosome pairing at meiosis"/>
    <property type="evidence" value="ECO:0007669"/>
    <property type="project" value="TreeGrafter"/>
</dbReference>
<sequence>MLSLQSSPSSSTNSDSSSGTEESTLGSSFSPNMASLVDTQALTAASPDFQTQNSFVVDLNNSSNQQTLSDTKETPAFTLTRMPATMAAKNNKKKQTPRRQSPRNRKISISPVQENTVDESLENRILSECQPPPSNRKGKSLNNLVVVDTPTATQQGKEHADKKQASQGSHSTSKATNSSNAKAADVKEHAPLLSDEHNADVKDDKALANKNKKKRPLPDTEASKASTAKATTPPKSEGAKKVDTKKATSAIVQPEVESVPQGKENVPVISTKTTTSTAPPSEDAKPQKKKKKLTFQDQVFQHMMFSYKPFSLKSLAQELKTTEAALNFLMLSLIDKNLVVKKEFSNSNNTKSKELYWVNYGTKAKELQSHLATASEIQTTQQEYDALVQEHSQTLSMLAALKGDGPSNQDLTRQLEEAEIQFQKLQSELNELKGRIQDMCGSAEQNNPKRLKQSINYMRDIWKKRREQCNDFIEQLADGMEKKPKEVIKLLELEMDGDIQMPPKYKIE</sequence>
<dbReference type="PANTHER" id="PTHR15938">
    <property type="entry name" value="TBP-1 INTERACTING PROTEIN"/>
    <property type="match status" value="1"/>
</dbReference>
<reference evidence="7 8" key="1">
    <citation type="journal article" date="2015" name="Plant Cell">
        <title>Oil accumulation by the oleaginous diatom Fistulifera solaris as revealed by the genome and transcriptome.</title>
        <authorList>
            <person name="Tanaka T."/>
            <person name="Maeda Y."/>
            <person name="Veluchamy A."/>
            <person name="Tanaka M."/>
            <person name="Abida H."/>
            <person name="Marechal E."/>
            <person name="Bowler C."/>
            <person name="Muto M."/>
            <person name="Sunaga Y."/>
            <person name="Tanaka M."/>
            <person name="Yoshino T."/>
            <person name="Taniguchi T."/>
            <person name="Fukuda Y."/>
            <person name="Nemoto M."/>
            <person name="Matsumoto M."/>
            <person name="Wong P.S."/>
            <person name="Aburatani S."/>
            <person name="Fujibuchi W."/>
        </authorList>
    </citation>
    <scope>NUCLEOTIDE SEQUENCE [LARGE SCALE GENOMIC DNA]</scope>
    <source>
        <strain evidence="7 8">JPCC DA0580</strain>
    </source>
</reference>
<dbReference type="Proteomes" id="UP000198406">
    <property type="component" value="Unassembled WGS sequence"/>
</dbReference>
<feature type="region of interest" description="Disordered" evidence="6">
    <location>
        <begin position="1"/>
        <end position="32"/>
    </location>
</feature>
<dbReference type="PANTHER" id="PTHR15938:SF0">
    <property type="entry name" value="HOMOLOGOUS-PAIRING PROTEIN 2 HOMOLOG"/>
    <property type="match status" value="1"/>
</dbReference>
<evidence type="ECO:0000313" key="8">
    <source>
        <dbReference type="Proteomes" id="UP000198406"/>
    </source>
</evidence>
<name>A0A1Z5KPJ4_FISSO</name>
<keyword evidence="8" id="KW-1185">Reference proteome</keyword>
<dbReference type="GO" id="GO:0000709">
    <property type="term" value="P:meiotic joint molecule formation"/>
    <property type="evidence" value="ECO:0007669"/>
    <property type="project" value="TreeGrafter"/>
</dbReference>
<evidence type="ECO:0000313" key="7">
    <source>
        <dbReference type="EMBL" id="GAX28189.1"/>
    </source>
</evidence>
<feature type="compositionally biased region" description="Low complexity" evidence="6">
    <location>
        <begin position="223"/>
        <end position="236"/>
    </location>
</feature>
<evidence type="ECO:0000256" key="4">
    <source>
        <dbReference type="ARBA" id="ARBA00023254"/>
    </source>
</evidence>
<organism evidence="7 8">
    <name type="scientific">Fistulifera solaris</name>
    <name type="common">Oleaginous diatom</name>
    <dbReference type="NCBI Taxonomy" id="1519565"/>
    <lineage>
        <taxon>Eukaryota</taxon>
        <taxon>Sar</taxon>
        <taxon>Stramenopiles</taxon>
        <taxon>Ochrophyta</taxon>
        <taxon>Bacillariophyta</taxon>
        <taxon>Bacillariophyceae</taxon>
        <taxon>Bacillariophycidae</taxon>
        <taxon>Naviculales</taxon>
        <taxon>Naviculaceae</taxon>
        <taxon>Fistulifera</taxon>
    </lineage>
</organism>
<keyword evidence="5" id="KW-0175">Coiled coil</keyword>
<dbReference type="GO" id="GO:0120230">
    <property type="term" value="F:recombinase activator activity"/>
    <property type="evidence" value="ECO:0007669"/>
    <property type="project" value="TreeGrafter"/>
</dbReference>
<feature type="compositionally biased region" description="Low complexity" evidence="6">
    <location>
        <begin position="171"/>
        <end position="183"/>
    </location>
</feature>
<proteinExistence type="predicted"/>
<keyword evidence="3" id="KW-0539">Nucleus</keyword>
<feature type="compositionally biased region" description="Basic residues" evidence="6">
    <location>
        <begin position="90"/>
        <end position="106"/>
    </location>
</feature>
<feature type="coiled-coil region" evidence="5">
    <location>
        <begin position="408"/>
        <end position="435"/>
    </location>
</feature>
<feature type="region of interest" description="Disordered" evidence="6">
    <location>
        <begin position="61"/>
        <end position="291"/>
    </location>
</feature>
<evidence type="ECO:0000256" key="1">
    <source>
        <dbReference type="ARBA" id="ARBA00004123"/>
    </source>
</evidence>
<dbReference type="GO" id="GO:0010774">
    <property type="term" value="P:meiotic strand invasion involved in reciprocal meiotic recombination"/>
    <property type="evidence" value="ECO:0007669"/>
    <property type="project" value="TreeGrafter"/>
</dbReference>
<feature type="compositionally biased region" description="Basic and acidic residues" evidence="6">
    <location>
        <begin position="184"/>
        <end position="207"/>
    </location>
</feature>
<dbReference type="GO" id="GO:0003690">
    <property type="term" value="F:double-stranded DNA binding"/>
    <property type="evidence" value="ECO:0007669"/>
    <property type="project" value="TreeGrafter"/>
</dbReference>
<gene>
    <name evidence="7" type="ORF">FisN_35Lh045</name>
</gene>
<protein>
    <recommendedName>
        <fullName evidence="9">Homologous-pairing protein 2 winged helix domain-containing protein</fullName>
    </recommendedName>
</protein>
<comment type="caution">
    <text evidence="7">The sequence shown here is derived from an EMBL/GenBank/DDBJ whole genome shotgun (WGS) entry which is preliminary data.</text>
</comment>
<feature type="compositionally biased region" description="Low complexity" evidence="6">
    <location>
        <begin position="1"/>
        <end position="30"/>
    </location>
</feature>
<keyword evidence="4" id="KW-0469">Meiosis</keyword>